<evidence type="ECO:0000313" key="1">
    <source>
        <dbReference type="EMBL" id="MFC0528090.1"/>
    </source>
</evidence>
<dbReference type="InterPro" id="IPR032716">
    <property type="entry name" value="ACC_epsilon"/>
</dbReference>
<organism evidence="1 2">
    <name type="scientific">Phytohabitans kaempferiae</name>
    <dbReference type="NCBI Taxonomy" id="1620943"/>
    <lineage>
        <taxon>Bacteria</taxon>
        <taxon>Bacillati</taxon>
        <taxon>Actinomycetota</taxon>
        <taxon>Actinomycetes</taxon>
        <taxon>Micromonosporales</taxon>
        <taxon>Micromonosporaceae</taxon>
    </lineage>
</organism>
<accession>A0ABV6M074</accession>
<comment type="caution">
    <text evidence="1">The sequence shown here is derived from an EMBL/GenBank/DDBJ whole genome shotgun (WGS) entry which is preliminary data.</text>
</comment>
<evidence type="ECO:0000313" key="2">
    <source>
        <dbReference type="Proteomes" id="UP001589867"/>
    </source>
</evidence>
<dbReference type="RefSeq" id="WP_377249218.1">
    <property type="nucleotide sequence ID" value="NZ_JBHLUH010000012.1"/>
</dbReference>
<gene>
    <name evidence="1" type="ORF">ACFFIA_10490</name>
</gene>
<dbReference type="EMBL" id="JBHLUH010000012">
    <property type="protein sequence ID" value="MFC0528090.1"/>
    <property type="molecule type" value="Genomic_DNA"/>
</dbReference>
<dbReference type="Proteomes" id="UP001589867">
    <property type="component" value="Unassembled WGS sequence"/>
</dbReference>
<proteinExistence type="predicted"/>
<reference evidence="1 2" key="1">
    <citation type="submission" date="2024-09" db="EMBL/GenBank/DDBJ databases">
        <authorList>
            <person name="Sun Q."/>
            <person name="Mori K."/>
        </authorList>
    </citation>
    <scope>NUCLEOTIDE SEQUENCE [LARGE SCALE GENOMIC DNA]</scope>
    <source>
        <strain evidence="1 2">TBRC 3947</strain>
    </source>
</reference>
<protein>
    <submittedName>
        <fullName evidence="1">Acyl-CoA carboxylase subunit epsilon</fullName>
    </submittedName>
</protein>
<keyword evidence="2" id="KW-1185">Reference proteome</keyword>
<dbReference type="Pfam" id="PF13822">
    <property type="entry name" value="ACC_epsilon"/>
    <property type="match status" value="1"/>
</dbReference>
<sequence length="67" mass="7014">MSEPQPFFRVVRGTPTAEELAALVGAVMSRRRATVPDNPGPAVSAWARSARPGGLAAAGWRLSASPR</sequence>
<name>A0ABV6M074_9ACTN</name>